<dbReference type="Proteomes" id="UP000595437">
    <property type="component" value="Chromosome 16"/>
</dbReference>
<organism evidence="1 2">
    <name type="scientific">Caligus rogercresseyi</name>
    <name type="common">Sea louse</name>
    <dbReference type="NCBI Taxonomy" id="217165"/>
    <lineage>
        <taxon>Eukaryota</taxon>
        <taxon>Metazoa</taxon>
        <taxon>Ecdysozoa</taxon>
        <taxon>Arthropoda</taxon>
        <taxon>Crustacea</taxon>
        <taxon>Multicrustacea</taxon>
        <taxon>Hexanauplia</taxon>
        <taxon>Copepoda</taxon>
        <taxon>Siphonostomatoida</taxon>
        <taxon>Caligidae</taxon>
        <taxon>Caligus</taxon>
    </lineage>
</organism>
<dbReference type="AlphaFoldDB" id="A0A7T8GRZ4"/>
<proteinExistence type="predicted"/>
<evidence type="ECO:0000313" key="2">
    <source>
        <dbReference type="Proteomes" id="UP000595437"/>
    </source>
</evidence>
<feature type="non-terminal residue" evidence="1">
    <location>
        <position position="1"/>
    </location>
</feature>
<evidence type="ECO:0000313" key="1">
    <source>
        <dbReference type="EMBL" id="QQP36704.1"/>
    </source>
</evidence>
<dbReference type="EMBL" id="CP045905">
    <property type="protein sequence ID" value="QQP36704.1"/>
    <property type="molecule type" value="Genomic_DNA"/>
</dbReference>
<reference evidence="2" key="1">
    <citation type="submission" date="2021-01" db="EMBL/GenBank/DDBJ databases">
        <title>Caligus Genome Assembly.</title>
        <authorList>
            <person name="Gallardo-Escarate C."/>
        </authorList>
    </citation>
    <scope>NUCLEOTIDE SEQUENCE [LARGE SCALE GENOMIC DNA]</scope>
</reference>
<gene>
    <name evidence="1" type="ORF">FKW44_021878</name>
</gene>
<accession>A0A7T8GRZ4</accession>
<protein>
    <submittedName>
        <fullName evidence="1">Uncharacterized protein</fullName>
    </submittedName>
</protein>
<keyword evidence="2" id="KW-1185">Reference proteome</keyword>
<sequence>NAFMSKSGCEKESAGEGIMFHLTRDLFAPKSSGEFTNEWARKVLVAYFTRTDKDWLLADVLKVVDLVVTDNPNPGS</sequence>
<name>A0A7T8GRZ4_CALRO</name>